<dbReference type="GO" id="GO:0016740">
    <property type="term" value="F:transferase activity"/>
    <property type="evidence" value="ECO:0007669"/>
    <property type="project" value="UniProtKB-KW"/>
</dbReference>
<keyword evidence="2" id="KW-0808">Transferase</keyword>
<feature type="domain" description="Glycosyltransferase 2-like" evidence="1">
    <location>
        <begin position="73"/>
        <end position="136"/>
    </location>
</feature>
<sequence>MTTKDKAPTGRPINLSITVAISTIGERLGGLDLPAPCPGLDYVVLVQKPGTTPCPEAIAARPDVSVHILDTIGLSRSRNTAFDVATGSLLVFADDDMTLDPAGFHRLARAFAEDPKLGFAAGWRSDRLPGTGRRGRVHRLHHFNAGRVCAPELMVRRDTIDAAGLRFDPDFGLGARFGLGEEYVFVTDALKAGLKGLSLPVAVGRHPSESTGDNWQRPDLMRARMAMLKRVFGAWAPLVRGLYALRYRRRIGDPRRVLAFARGHVPDHPRDGEKT</sequence>
<comment type="caution">
    <text evidence="2">The sequence shown here is derived from an EMBL/GenBank/DDBJ whole genome shotgun (WGS) entry which is preliminary data.</text>
</comment>
<dbReference type="InterPro" id="IPR029044">
    <property type="entry name" value="Nucleotide-diphossugar_trans"/>
</dbReference>
<dbReference type="Proteomes" id="UP000325291">
    <property type="component" value="Unassembled WGS sequence"/>
</dbReference>
<dbReference type="RefSeq" id="WP_111364236.1">
    <property type="nucleotide sequence ID" value="NZ_VINQ01000014.1"/>
</dbReference>
<keyword evidence="3" id="KW-1185">Reference proteome</keyword>
<protein>
    <submittedName>
        <fullName evidence="2">Glycosyltransferase</fullName>
    </submittedName>
</protein>
<dbReference type="Gene3D" id="3.90.550.10">
    <property type="entry name" value="Spore Coat Polysaccharide Biosynthesis Protein SpsA, Chain A"/>
    <property type="match status" value="1"/>
</dbReference>
<accession>A0A5A9Z558</accession>
<dbReference type="SUPFAM" id="SSF53448">
    <property type="entry name" value="Nucleotide-diphospho-sugar transferases"/>
    <property type="match status" value="1"/>
</dbReference>
<dbReference type="Pfam" id="PF00535">
    <property type="entry name" value="Glycos_transf_2"/>
    <property type="match status" value="1"/>
</dbReference>
<name>A0A5A9Z558_9RHOB</name>
<evidence type="ECO:0000259" key="1">
    <source>
        <dbReference type="Pfam" id="PF00535"/>
    </source>
</evidence>
<dbReference type="InterPro" id="IPR050834">
    <property type="entry name" value="Glycosyltransf_2"/>
</dbReference>
<evidence type="ECO:0000313" key="2">
    <source>
        <dbReference type="EMBL" id="KAA0912326.1"/>
    </source>
</evidence>
<proteinExistence type="predicted"/>
<gene>
    <name evidence="2" type="ORF">FLO80_16025</name>
</gene>
<dbReference type="EMBL" id="VINQ01000014">
    <property type="protein sequence ID" value="KAA0912326.1"/>
    <property type="molecule type" value="Genomic_DNA"/>
</dbReference>
<dbReference type="PANTHER" id="PTHR43685">
    <property type="entry name" value="GLYCOSYLTRANSFERASE"/>
    <property type="match status" value="1"/>
</dbReference>
<dbReference type="AlphaFoldDB" id="A0A5A9Z558"/>
<reference evidence="2 3" key="1">
    <citation type="submission" date="2019-07" db="EMBL/GenBank/DDBJ databases">
        <title>Aquicoccus porphyridii gen. nov., sp. nov., isolated from a small marine red alga, Porphyridium marinum.</title>
        <authorList>
            <person name="Liu L."/>
        </authorList>
    </citation>
    <scope>NUCLEOTIDE SEQUENCE [LARGE SCALE GENOMIC DNA]</scope>
    <source>
        <strain evidence="2 3">L1 8-17</strain>
    </source>
</reference>
<dbReference type="PANTHER" id="PTHR43685:SF2">
    <property type="entry name" value="GLYCOSYLTRANSFERASE 2-LIKE DOMAIN-CONTAINING PROTEIN"/>
    <property type="match status" value="1"/>
</dbReference>
<organism evidence="2 3">
    <name type="scientific">Aquicoccus porphyridii</name>
    <dbReference type="NCBI Taxonomy" id="1852029"/>
    <lineage>
        <taxon>Bacteria</taxon>
        <taxon>Pseudomonadati</taxon>
        <taxon>Pseudomonadota</taxon>
        <taxon>Alphaproteobacteria</taxon>
        <taxon>Rhodobacterales</taxon>
        <taxon>Paracoccaceae</taxon>
        <taxon>Aquicoccus</taxon>
    </lineage>
</organism>
<dbReference type="InterPro" id="IPR001173">
    <property type="entry name" value="Glyco_trans_2-like"/>
</dbReference>
<evidence type="ECO:0000313" key="3">
    <source>
        <dbReference type="Proteomes" id="UP000325291"/>
    </source>
</evidence>